<dbReference type="RefSeq" id="WP_172344694.1">
    <property type="nucleotide sequence ID" value="NZ_CASYYZ010000009.1"/>
</dbReference>
<dbReference type="Pfam" id="PF07494">
    <property type="entry name" value="Reg_prop"/>
    <property type="match status" value="4"/>
</dbReference>
<organism evidence="6 7">
    <name type="scientific">Xylanibacter caecicola</name>
    <dbReference type="NCBI Taxonomy" id="2736294"/>
    <lineage>
        <taxon>Bacteria</taxon>
        <taxon>Pseudomonadati</taxon>
        <taxon>Bacteroidota</taxon>
        <taxon>Bacteroidia</taxon>
        <taxon>Bacteroidales</taxon>
        <taxon>Prevotellaceae</taxon>
        <taxon>Xylanibacter</taxon>
    </lineage>
</organism>
<evidence type="ECO:0000256" key="4">
    <source>
        <dbReference type="SAM" id="Phobius"/>
    </source>
</evidence>
<reference evidence="6 7" key="1">
    <citation type="submission" date="2020-05" db="EMBL/GenBank/DDBJ databases">
        <title>Distinct polysaccharide utilization as determinants for interspecies competition between intestinal Prevotella spp.</title>
        <authorList>
            <person name="Galvez E.J.C."/>
            <person name="Iljazovic A."/>
            <person name="Strowig T."/>
        </authorList>
    </citation>
    <scope>NUCLEOTIDE SEQUENCE [LARGE SCALE GENOMIC DNA]</scope>
    <source>
        <strain evidence="6 7">PCHR</strain>
    </source>
</reference>
<dbReference type="SUPFAM" id="SSF46689">
    <property type="entry name" value="Homeodomain-like"/>
    <property type="match status" value="1"/>
</dbReference>
<keyword evidence="4" id="KW-0812">Transmembrane</keyword>
<dbReference type="Gene3D" id="2.60.40.10">
    <property type="entry name" value="Immunoglobulins"/>
    <property type="match status" value="1"/>
</dbReference>
<keyword evidence="1" id="KW-0805">Transcription regulation</keyword>
<dbReference type="Pfam" id="PF07495">
    <property type="entry name" value="Y_Y_Y"/>
    <property type="match status" value="1"/>
</dbReference>
<protein>
    <submittedName>
        <fullName evidence="6">Helix-turn-helix domain-containing protein</fullName>
    </submittedName>
</protein>
<dbReference type="InterPro" id="IPR015943">
    <property type="entry name" value="WD40/YVTN_repeat-like_dom_sf"/>
</dbReference>
<comment type="caution">
    <text evidence="6">The sequence shown here is derived from an EMBL/GenBank/DDBJ whole genome shotgun (WGS) entry which is preliminary data.</text>
</comment>
<keyword evidence="4" id="KW-1133">Transmembrane helix</keyword>
<keyword evidence="3" id="KW-0804">Transcription</keyword>
<keyword evidence="7" id="KW-1185">Reference proteome</keyword>
<dbReference type="Gene3D" id="2.130.10.10">
    <property type="entry name" value="YVTN repeat-like/Quinoprotein amine dehydrogenase"/>
    <property type="match status" value="2"/>
</dbReference>
<accession>A0ABX2B5E8</accession>
<proteinExistence type="predicted"/>
<evidence type="ECO:0000256" key="1">
    <source>
        <dbReference type="ARBA" id="ARBA00023015"/>
    </source>
</evidence>
<dbReference type="InterPro" id="IPR018060">
    <property type="entry name" value="HTH_AraC"/>
</dbReference>
<dbReference type="Pfam" id="PF12833">
    <property type="entry name" value="HTH_18"/>
    <property type="match status" value="1"/>
</dbReference>
<evidence type="ECO:0000256" key="2">
    <source>
        <dbReference type="ARBA" id="ARBA00023125"/>
    </source>
</evidence>
<dbReference type="InterPro" id="IPR011110">
    <property type="entry name" value="Reg_prop"/>
</dbReference>
<dbReference type="EMBL" id="JABKKJ010000008">
    <property type="protein sequence ID" value="NPE25205.1"/>
    <property type="molecule type" value="Genomic_DNA"/>
</dbReference>
<dbReference type="PROSITE" id="PS01124">
    <property type="entry name" value="HTH_ARAC_FAMILY_2"/>
    <property type="match status" value="1"/>
</dbReference>
<dbReference type="InterPro" id="IPR011123">
    <property type="entry name" value="Y_Y_Y"/>
</dbReference>
<evidence type="ECO:0000259" key="5">
    <source>
        <dbReference type="PROSITE" id="PS01124"/>
    </source>
</evidence>
<feature type="transmembrane region" description="Helical" evidence="4">
    <location>
        <begin position="626"/>
        <end position="650"/>
    </location>
</feature>
<gene>
    <name evidence="6" type="ORF">HPS54_06695</name>
</gene>
<dbReference type="InterPro" id="IPR009057">
    <property type="entry name" value="Homeodomain-like_sf"/>
</dbReference>
<name>A0ABX2B5E8_9BACT</name>
<evidence type="ECO:0000256" key="3">
    <source>
        <dbReference type="ARBA" id="ARBA00023163"/>
    </source>
</evidence>
<evidence type="ECO:0000313" key="7">
    <source>
        <dbReference type="Proteomes" id="UP000820977"/>
    </source>
</evidence>
<dbReference type="SUPFAM" id="SSF63829">
    <property type="entry name" value="Calcium-dependent phosphotriesterase"/>
    <property type="match status" value="1"/>
</dbReference>
<dbReference type="PANTHER" id="PTHR43280">
    <property type="entry name" value="ARAC-FAMILY TRANSCRIPTIONAL REGULATOR"/>
    <property type="match status" value="1"/>
</dbReference>
<dbReference type="Proteomes" id="UP000820977">
    <property type="component" value="Unassembled WGS sequence"/>
</dbReference>
<feature type="transmembrane region" description="Helical" evidence="4">
    <location>
        <begin position="12"/>
        <end position="35"/>
    </location>
</feature>
<keyword evidence="4" id="KW-0472">Membrane</keyword>
<dbReference type="InterPro" id="IPR013783">
    <property type="entry name" value="Ig-like_fold"/>
</dbReference>
<dbReference type="SMART" id="SM00342">
    <property type="entry name" value="HTH_ARAC"/>
    <property type="match status" value="1"/>
</dbReference>
<feature type="domain" description="HTH araC/xylS-type" evidence="5">
    <location>
        <begin position="704"/>
        <end position="802"/>
    </location>
</feature>
<dbReference type="PANTHER" id="PTHR43280:SF2">
    <property type="entry name" value="HTH-TYPE TRANSCRIPTIONAL REGULATOR EXSA"/>
    <property type="match status" value="1"/>
</dbReference>
<sequence length="802" mass="90723">MIIAAIAVITKTTVMFMPLMLIILMSLFSSVVYGMTEEDYVTDNLDEISDISHQHITQILQDKKGFLWLSSWNGLYRFDGYDFVAFKAKPGDGNDMNSDRFRNIVLDYDITPEKAVGNIYCRVDDDVFLFDVRTSTFRPVTGKPNGKARDVFKINGSRIDDFTDSRGIHWKITQDGFFRSVPRMQTWNRVNGVSPSVTRVMYRDRNGRLWIGTKDGRLAAFRPDMSLIGYMGKDGKLHSGLTEFFPVYCMCEDDKGNIWIGCKPFGLFRLHDESIESVTGLSSGDVYDMKKDSKGRIWVATHVGGINVVSVENSNSRKSTGYRIKHIEGTKGLRVRRLLVLEDGTMLATTTTGLLVADNIYKPLDKIRWRMHVREANRRESLSDNATMNVVRDRKGRLFVTTESGGLNRILTENLHADRFSFRHYGMENGMGSDVTMACIVLSDNKLLIQCNNMLSVLDVETSRIENYGRSFWGESLQFSDAEPLMLDDGRLLVSLQTGALVFPVKELSAVSYVPRIVLTSLRMADMPADYTVDYKDTIIISPSHRDFTLSFSALDYIGNRYIRYATKLDADSTWSYPTATNSIEFRDIDAGTHVLKIRSTNALGQWTDNVRTVTIVVEPTFFEAWYGQLLVILVIAGCIVALTYIIMYVRNLEKRRKETLEAYLLLLEQKNETSYDKPSLSEQHPEPIVIAPRLSAEDEVFMKKIADFVEKNISDSDIGINDMAAATAVSRSGLNRKMRHLLGVTPADFLKEARMNRAVKMLKETGMPVSEIAYACGFSDPKYFAKCVKGSTGKTPRELRN</sequence>
<dbReference type="Gene3D" id="1.10.10.60">
    <property type="entry name" value="Homeodomain-like"/>
    <property type="match status" value="1"/>
</dbReference>
<evidence type="ECO:0000313" key="6">
    <source>
        <dbReference type="EMBL" id="NPE25205.1"/>
    </source>
</evidence>
<keyword evidence="2" id="KW-0238">DNA-binding</keyword>